<dbReference type="KEGG" id="acob:P0Y56_13865"/>
<dbReference type="GO" id="GO:0005737">
    <property type="term" value="C:cytoplasm"/>
    <property type="evidence" value="ECO:0007669"/>
    <property type="project" value="TreeGrafter"/>
</dbReference>
<protein>
    <submittedName>
        <fullName evidence="2">Metallophosphoesterase</fullName>
    </submittedName>
</protein>
<dbReference type="AlphaFoldDB" id="A0AAJ5X5C3"/>
<dbReference type="GO" id="GO:0016791">
    <property type="term" value="F:phosphatase activity"/>
    <property type="evidence" value="ECO:0007669"/>
    <property type="project" value="TreeGrafter"/>
</dbReference>
<name>A0AAJ5X5C3_9SPHN</name>
<dbReference type="PANTHER" id="PTHR42850:SF4">
    <property type="entry name" value="ZINC-DEPENDENT ENDOPOLYPHOSPHATASE"/>
    <property type="match status" value="1"/>
</dbReference>
<feature type="domain" description="Calcineurin-like phosphoesterase" evidence="1">
    <location>
        <begin position="25"/>
        <end position="209"/>
    </location>
</feature>
<reference evidence="2" key="1">
    <citation type="submission" date="2023-03" db="EMBL/GenBank/DDBJ databases">
        <title>Andean soil-derived lignocellulolytic bacterial consortium as a source of novel taxa and putative plastic-active enzymes.</title>
        <authorList>
            <person name="Diaz-Garcia L."/>
            <person name="Chuvochina M."/>
            <person name="Feuerriegel G."/>
            <person name="Bunk B."/>
            <person name="Sproer C."/>
            <person name="Streit W.R."/>
            <person name="Rodriguez L.M."/>
            <person name="Overmann J."/>
            <person name="Jimenez D.J."/>
        </authorList>
    </citation>
    <scope>NUCLEOTIDE SEQUENCE</scope>
    <source>
        <strain evidence="2">MAG 26</strain>
    </source>
</reference>
<dbReference type="InterPro" id="IPR004843">
    <property type="entry name" value="Calcineurin-like_PHP"/>
</dbReference>
<accession>A0AAJ5X5C3</accession>
<dbReference type="GO" id="GO:0008803">
    <property type="term" value="F:bis(5'-nucleosyl)-tetraphosphatase (symmetrical) activity"/>
    <property type="evidence" value="ECO:0007669"/>
    <property type="project" value="TreeGrafter"/>
</dbReference>
<dbReference type="InterPro" id="IPR029052">
    <property type="entry name" value="Metallo-depent_PP-like"/>
</dbReference>
<proteinExistence type="predicted"/>
<dbReference type="SUPFAM" id="SSF56300">
    <property type="entry name" value="Metallo-dependent phosphatases"/>
    <property type="match status" value="1"/>
</dbReference>
<dbReference type="InterPro" id="IPR050126">
    <property type="entry name" value="Ap4A_hydrolase"/>
</dbReference>
<dbReference type="GO" id="GO:0110154">
    <property type="term" value="P:RNA decapping"/>
    <property type="evidence" value="ECO:0007669"/>
    <property type="project" value="TreeGrafter"/>
</dbReference>
<dbReference type="EMBL" id="CP119316">
    <property type="protein sequence ID" value="WEK46092.1"/>
    <property type="molecule type" value="Genomic_DNA"/>
</dbReference>
<dbReference type="PANTHER" id="PTHR42850">
    <property type="entry name" value="METALLOPHOSPHOESTERASE"/>
    <property type="match status" value="1"/>
</dbReference>
<evidence type="ECO:0000259" key="1">
    <source>
        <dbReference type="Pfam" id="PF00149"/>
    </source>
</evidence>
<evidence type="ECO:0000313" key="2">
    <source>
        <dbReference type="EMBL" id="WEK46092.1"/>
    </source>
</evidence>
<organism evidence="2 3">
    <name type="scientific">Candidatus Andeanibacterium colombiense</name>
    <dbReference type="NCBI Taxonomy" id="3121345"/>
    <lineage>
        <taxon>Bacteria</taxon>
        <taxon>Pseudomonadati</taxon>
        <taxon>Pseudomonadota</taxon>
        <taxon>Alphaproteobacteria</taxon>
        <taxon>Sphingomonadales</taxon>
        <taxon>Sphingomonadaceae</taxon>
        <taxon>Candidatus Andeanibacterium</taxon>
    </lineage>
</organism>
<sequence length="267" mass="29917">MIQTIRQLFNLSRGGKAPGVPAGRRIYAIGDIHGRDDLFEAMIEAIEADAASGPSSTVILLGDLVDRGPDSAAVVARARRWQQQREVRILSGNHEEMFLESFRRKDVLRHFLRFGGAETLLSYGIQPRARTKTEMAALQDLMSRAVPDEDLEFIRGFEEMIIIGGYAFVHAGIVPEVALKQQQGQDLRWIREPFLSYPGAHSHVIVHGHTIYDRAVIRPNRIGIDTGAFDSGRLTALVLEGTDRRLIETKVRDKKGGIRVRERAIEE</sequence>
<dbReference type="Proteomes" id="UP001218362">
    <property type="component" value="Chromosome"/>
</dbReference>
<dbReference type="Gene3D" id="3.60.21.10">
    <property type="match status" value="1"/>
</dbReference>
<dbReference type="Pfam" id="PF00149">
    <property type="entry name" value="Metallophos"/>
    <property type="match status" value="1"/>
</dbReference>
<evidence type="ECO:0000313" key="3">
    <source>
        <dbReference type="Proteomes" id="UP001218362"/>
    </source>
</evidence>
<gene>
    <name evidence="2" type="ORF">P0Y56_13865</name>
</gene>